<feature type="region of interest" description="Disordered" evidence="5">
    <location>
        <begin position="348"/>
        <end position="395"/>
    </location>
</feature>
<feature type="domain" description="Rhodanese" evidence="6">
    <location>
        <begin position="32"/>
        <end position="104"/>
    </location>
</feature>
<evidence type="ECO:0000256" key="4">
    <source>
        <dbReference type="ARBA" id="ARBA00071116"/>
    </source>
</evidence>
<dbReference type="Gene3D" id="3.40.250.10">
    <property type="entry name" value="Rhodanese-like domain"/>
    <property type="match status" value="1"/>
</dbReference>
<evidence type="ECO:0000256" key="1">
    <source>
        <dbReference type="ARBA" id="ARBA00005574"/>
    </source>
</evidence>
<evidence type="ECO:0000313" key="9">
    <source>
        <dbReference type="Proteomes" id="UP000585474"/>
    </source>
</evidence>
<comment type="caution">
    <text evidence="8">The sequence shown here is derived from an EMBL/GenBank/DDBJ whole genome shotgun (WGS) entry which is preliminary data.</text>
</comment>
<feature type="domain" description="VWFA" evidence="7">
    <location>
        <begin position="111"/>
        <end position="295"/>
    </location>
</feature>
<dbReference type="GO" id="GO:0031593">
    <property type="term" value="F:polyubiquitin modification-dependent protein binding"/>
    <property type="evidence" value="ECO:0007669"/>
    <property type="project" value="TreeGrafter"/>
</dbReference>
<dbReference type="SUPFAM" id="SSF53300">
    <property type="entry name" value="vWA-like"/>
    <property type="match status" value="1"/>
</dbReference>
<dbReference type="Pfam" id="PF00581">
    <property type="entry name" value="Rhodanese"/>
    <property type="match status" value="1"/>
</dbReference>
<evidence type="ECO:0000256" key="5">
    <source>
        <dbReference type="SAM" id="MobiDB-lite"/>
    </source>
</evidence>
<dbReference type="SMART" id="SM00726">
    <property type="entry name" value="UIM"/>
    <property type="match status" value="2"/>
</dbReference>
<dbReference type="GO" id="GO:0005634">
    <property type="term" value="C:nucleus"/>
    <property type="evidence" value="ECO:0007669"/>
    <property type="project" value="TreeGrafter"/>
</dbReference>
<reference evidence="8 9" key="1">
    <citation type="submission" date="2019-07" db="EMBL/GenBank/DDBJ databases">
        <title>De Novo Assembly of kiwifruit Actinidia rufa.</title>
        <authorList>
            <person name="Sugita-Konishi S."/>
            <person name="Sato K."/>
            <person name="Mori E."/>
            <person name="Abe Y."/>
            <person name="Kisaki G."/>
            <person name="Hamano K."/>
            <person name="Suezawa K."/>
            <person name="Otani M."/>
            <person name="Fukuda T."/>
            <person name="Manabe T."/>
            <person name="Gomi K."/>
            <person name="Tabuchi M."/>
            <person name="Akimitsu K."/>
            <person name="Kataoka I."/>
        </authorList>
    </citation>
    <scope>NUCLEOTIDE SEQUENCE [LARGE SCALE GENOMIC DNA]</scope>
    <source>
        <strain evidence="9">cv. Fuchu</strain>
    </source>
</reference>
<dbReference type="CDD" id="cd01452">
    <property type="entry name" value="VWA_26S_proteasome_subunit"/>
    <property type="match status" value="1"/>
</dbReference>
<dbReference type="SMART" id="SM00327">
    <property type="entry name" value="VWA"/>
    <property type="match status" value="1"/>
</dbReference>
<sequence length="469" mass="50564">MDSKPRYGFFSFLFSLPMEVITVDVHAAKELIHSGYRYLDVRTAEEFKKGHVHVENALNIPYVFNTPQGRVKNPEFMEQVLSVFKKEDPLVIGCQSGVRSVYATTDLLTAATMICIDDSEWMRNGDYSPARFQAQADAVNLICGAKTQSNPENTVGVMTMAGKGVRVLVTPTSDLGKILACMHGLGVGGECNLAAGIQVAQLALKHRQNKKQQQRIIVFAGSPLKYDKKVLEMIGRKLKKNSVALDIVNFGEEDEGKTEKLESLLAAVNNNDSSHIVHVPPGPIALSDVLICTPIFTGDGEGGSGFAAAAAAAAAGGVSDFDYGVDPNLDPELALALRVSMEEERARQEAAAKKAAEEAAKQEKGEQKSTSQDVTMTEHATALPESENKTNDPMDDENALLQQALAMSMDDPAASLAMQDADMSEAAAADQDLALGVDPNDPSVKDLLASMQNQPEVSPIYHKFMMDKC</sequence>
<evidence type="ECO:0000259" key="6">
    <source>
        <dbReference type="PROSITE" id="PS50206"/>
    </source>
</evidence>
<dbReference type="Proteomes" id="UP000585474">
    <property type="component" value="Unassembled WGS sequence"/>
</dbReference>
<dbReference type="GO" id="GO:0008540">
    <property type="term" value="C:proteasome regulatory particle, base subcomplex"/>
    <property type="evidence" value="ECO:0007669"/>
    <property type="project" value="TreeGrafter"/>
</dbReference>
<name>A0A7J0EN29_9ERIC</name>
<dbReference type="InterPro" id="IPR027040">
    <property type="entry name" value="PSMD4"/>
</dbReference>
<feature type="compositionally biased region" description="Basic and acidic residues" evidence="5">
    <location>
        <begin position="348"/>
        <end position="367"/>
    </location>
</feature>
<accession>A0A7J0EN29</accession>
<dbReference type="Gene3D" id="3.40.50.410">
    <property type="entry name" value="von Willebrand factor, type A domain"/>
    <property type="match status" value="1"/>
</dbReference>
<dbReference type="OrthoDB" id="1731724at2759"/>
<dbReference type="PROSITE" id="PS50330">
    <property type="entry name" value="UIM"/>
    <property type="match status" value="2"/>
</dbReference>
<dbReference type="InterPro" id="IPR003903">
    <property type="entry name" value="UIM_dom"/>
</dbReference>
<dbReference type="InterPro" id="IPR001763">
    <property type="entry name" value="Rhodanese-like_dom"/>
</dbReference>
<dbReference type="SUPFAM" id="SSF52821">
    <property type="entry name" value="Rhodanese/Cell cycle control phosphatase"/>
    <property type="match status" value="1"/>
</dbReference>
<dbReference type="InterPro" id="IPR002035">
    <property type="entry name" value="VWF_A"/>
</dbReference>
<dbReference type="PANTHER" id="PTHR10223:SF0">
    <property type="entry name" value="26S PROTEASOME NON-ATPASE REGULATORY SUBUNIT 4"/>
    <property type="match status" value="1"/>
</dbReference>
<organism evidence="8 9">
    <name type="scientific">Actinidia rufa</name>
    <dbReference type="NCBI Taxonomy" id="165716"/>
    <lineage>
        <taxon>Eukaryota</taxon>
        <taxon>Viridiplantae</taxon>
        <taxon>Streptophyta</taxon>
        <taxon>Embryophyta</taxon>
        <taxon>Tracheophyta</taxon>
        <taxon>Spermatophyta</taxon>
        <taxon>Magnoliopsida</taxon>
        <taxon>eudicotyledons</taxon>
        <taxon>Gunneridae</taxon>
        <taxon>Pentapetalae</taxon>
        <taxon>asterids</taxon>
        <taxon>Ericales</taxon>
        <taxon>Actinidiaceae</taxon>
        <taxon>Actinidia</taxon>
    </lineage>
</organism>
<evidence type="ECO:0000256" key="2">
    <source>
        <dbReference type="ARBA" id="ARBA00022942"/>
    </source>
</evidence>
<evidence type="ECO:0000313" key="8">
    <source>
        <dbReference type="EMBL" id="GFY87905.1"/>
    </source>
</evidence>
<comment type="similarity">
    <text evidence="1">Belongs to the proteasome subunit S5A family.</text>
</comment>
<dbReference type="PANTHER" id="PTHR10223">
    <property type="entry name" value="26S PROTEASOME NON-ATPASE REGULATORY SUBUNIT 4"/>
    <property type="match status" value="1"/>
</dbReference>
<gene>
    <name evidence="8" type="ORF">Acr_05g0015440</name>
</gene>
<dbReference type="InterPro" id="IPR036873">
    <property type="entry name" value="Rhodanese-like_dom_sf"/>
</dbReference>
<dbReference type="GO" id="GO:0005829">
    <property type="term" value="C:cytosol"/>
    <property type="evidence" value="ECO:0007669"/>
    <property type="project" value="TreeGrafter"/>
</dbReference>
<evidence type="ECO:0000259" key="7">
    <source>
        <dbReference type="PROSITE" id="PS50234"/>
    </source>
</evidence>
<dbReference type="Gene3D" id="1.10.287.3990">
    <property type="match status" value="1"/>
</dbReference>
<dbReference type="GO" id="GO:0043161">
    <property type="term" value="P:proteasome-mediated ubiquitin-dependent protein catabolic process"/>
    <property type="evidence" value="ECO:0007669"/>
    <property type="project" value="TreeGrafter"/>
</dbReference>
<proteinExistence type="inferred from homology"/>
<protein>
    <recommendedName>
        <fullName evidence="4">26S proteasome non-ATPase regulatory subunit 4 homolog</fullName>
    </recommendedName>
    <alternativeName>
        <fullName evidence="3">26S proteasome regulatory subunit RPN10</fullName>
    </alternativeName>
</protein>
<keyword evidence="9" id="KW-1185">Reference proteome</keyword>
<dbReference type="AlphaFoldDB" id="A0A7J0EN29"/>
<dbReference type="FunFam" id="3.40.50.410:FF:000005">
    <property type="entry name" value="26S proteasome non-ATPase regulatory subunit 4"/>
    <property type="match status" value="1"/>
</dbReference>
<dbReference type="InterPro" id="IPR036465">
    <property type="entry name" value="vWFA_dom_sf"/>
</dbReference>
<dbReference type="Pfam" id="PF13519">
    <property type="entry name" value="VWA_2"/>
    <property type="match status" value="1"/>
</dbReference>
<dbReference type="PROSITE" id="PS50206">
    <property type="entry name" value="RHODANESE_3"/>
    <property type="match status" value="1"/>
</dbReference>
<dbReference type="EMBL" id="BJWL01000005">
    <property type="protein sequence ID" value="GFY87905.1"/>
    <property type="molecule type" value="Genomic_DNA"/>
</dbReference>
<dbReference type="PROSITE" id="PS50234">
    <property type="entry name" value="VWFA"/>
    <property type="match status" value="1"/>
</dbReference>
<dbReference type="FunFam" id="1.10.287.3990:FF:000004">
    <property type="entry name" value="26S proteasome regulatory subunit N10"/>
    <property type="match status" value="1"/>
</dbReference>
<keyword evidence="2" id="KW-0647">Proteasome</keyword>
<evidence type="ECO:0000256" key="3">
    <source>
        <dbReference type="ARBA" id="ARBA00044341"/>
    </source>
</evidence>
<dbReference type="CDD" id="cd00158">
    <property type="entry name" value="RHOD"/>
    <property type="match status" value="1"/>
</dbReference>